<accession>A0A560KX75</accession>
<protein>
    <submittedName>
        <fullName evidence="5">Salicylate hydroxylase</fullName>
    </submittedName>
</protein>
<evidence type="ECO:0000259" key="4">
    <source>
        <dbReference type="Pfam" id="PF07859"/>
    </source>
</evidence>
<dbReference type="Gene3D" id="3.40.50.1820">
    <property type="entry name" value="alpha/beta hydrolase"/>
    <property type="match status" value="1"/>
</dbReference>
<dbReference type="RefSeq" id="WP_146992366.1">
    <property type="nucleotide sequence ID" value="NZ_VITY01000020.1"/>
</dbReference>
<feature type="domain" description="FAD-binding" evidence="3">
    <location>
        <begin position="3"/>
        <end position="319"/>
    </location>
</feature>
<dbReference type="PANTHER" id="PTHR13789:SF309">
    <property type="entry name" value="PUTATIVE (AFU_ORTHOLOGUE AFUA_6G14510)-RELATED"/>
    <property type="match status" value="1"/>
</dbReference>
<dbReference type="EMBL" id="VITY01000020">
    <property type="protein sequence ID" value="TWB87825.1"/>
    <property type="molecule type" value="Genomic_DNA"/>
</dbReference>
<sequence>MHALIAGAGCGGLAAAIALHREGYSVTVVERAPALTEVGAGVVMGPHAMRVLDHLGAADHVRKLNTAPEIGTYFDLASGELRVRTALGDAGKQLYGEKLYSTHRRDLIDALVGKLGGVEVRLNSTIVNLEQDAQGATLVLASGERIRGDFVVGADGLRSTVRTVLFGESPAVFTGFLAWRTIMPIEVLGYSLPPQTKLWAGTGRHVVHYPIRHGRQFYAAFYVPADQIHREDWSVSGDVDDLRASFADACIEVRHLTNTITEAFITGIYYRDPLPKWHKGRIVLLGDAAHPVLPTSGSGAAVALEDSVALAACLRRHQSDLAAAFGEFEARRKPRTTQLLISSRADLTTYHEDDPVKIAARGPMNRAIMQLDPTGVQRLSWLYSYNEVEESRKTFEQFSRRTVARPQRPEAQRAFDFWASAVRAEDGVGGWTSEREAYNRALVTAFQAPADVFAEVVDCGGLPALRVTPPGGAKGPAVLHLHGGGFMYGSAASSIQLAAEMARSIGGWALVPDFRVAPEYRAEDMQADVRTARDWIVKRNNTFFVSAEGSGASLALSLALSLRDADTVSALALYLLSPFVDPSLSGSSIDTNSGTEACHTRLRLLRSAAAYVQDHHVSHPIVAPLKASLHGLPPMHIAAAQDEALVDDARRLAQGAGSAGVEVRLTLVPDSVHAFAHFVDLPEARQYFSEVGQDARRRMKDLARP</sequence>
<dbReference type="PRINTS" id="PR00420">
    <property type="entry name" value="RNGMNOXGNASE"/>
</dbReference>
<comment type="caution">
    <text evidence="5">The sequence shown here is derived from an EMBL/GenBank/DDBJ whole genome shotgun (WGS) entry which is preliminary data.</text>
</comment>
<dbReference type="SUPFAM" id="SSF54373">
    <property type="entry name" value="FAD-linked reductases, C-terminal domain"/>
    <property type="match status" value="1"/>
</dbReference>
<keyword evidence="6" id="KW-1185">Reference proteome</keyword>
<dbReference type="InterPro" id="IPR036188">
    <property type="entry name" value="FAD/NAD-bd_sf"/>
</dbReference>
<dbReference type="InterPro" id="IPR002938">
    <property type="entry name" value="FAD-bd"/>
</dbReference>
<dbReference type="GO" id="GO:0016787">
    <property type="term" value="F:hydrolase activity"/>
    <property type="evidence" value="ECO:0007669"/>
    <property type="project" value="InterPro"/>
</dbReference>
<proteinExistence type="predicted"/>
<evidence type="ECO:0000256" key="1">
    <source>
        <dbReference type="ARBA" id="ARBA00023002"/>
    </source>
</evidence>
<dbReference type="OrthoDB" id="4230779at2"/>
<dbReference type="InterPro" id="IPR013094">
    <property type="entry name" value="AB_hydrolase_3"/>
</dbReference>
<dbReference type="Pfam" id="PF07859">
    <property type="entry name" value="Abhydrolase_3"/>
    <property type="match status" value="1"/>
</dbReference>
<dbReference type="Gene3D" id="3.50.50.60">
    <property type="entry name" value="FAD/NAD(P)-binding domain"/>
    <property type="match status" value="1"/>
</dbReference>
<dbReference type="SUPFAM" id="SSF53474">
    <property type="entry name" value="alpha/beta-Hydrolases"/>
    <property type="match status" value="1"/>
</dbReference>
<keyword evidence="2" id="KW-0503">Monooxygenase</keyword>
<evidence type="ECO:0000313" key="5">
    <source>
        <dbReference type="EMBL" id="TWB87825.1"/>
    </source>
</evidence>
<dbReference type="Pfam" id="PF01494">
    <property type="entry name" value="FAD_binding_3"/>
    <property type="match status" value="1"/>
</dbReference>
<dbReference type="SUPFAM" id="SSF51905">
    <property type="entry name" value="FAD/NAD(P)-binding domain"/>
    <property type="match status" value="1"/>
</dbReference>
<dbReference type="GO" id="GO:0004497">
    <property type="term" value="F:monooxygenase activity"/>
    <property type="evidence" value="ECO:0007669"/>
    <property type="project" value="UniProtKB-KW"/>
</dbReference>
<dbReference type="AlphaFoldDB" id="A0A560KX75"/>
<gene>
    <name evidence="5" type="ORF">FBZ93_120123</name>
</gene>
<evidence type="ECO:0000259" key="3">
    <source>
        <dbReference type="Pfam" id="PF01494"/>
    </source>
</evidence>
<reference evidence="5 6" key="1">
    <citation type="submission" date="2019-06" db="EMBL/GenBank/DDBJ databases">
        <title>Genomic Encyclopedia of Type Strains, Phase IV (KMG-V): Genome sequencing to study the core and pangenomes of soil and plant-associated prokaryotes.</title>
        <authorList>
            <person name="Whitman W."/>
        </authorList>
    </citation>
    <scope>NUCLEOTIDE SEQUENCE [LARGE SCALE GENOMIC DNA]</scope>
    <source>
        <strain evidence="5 6">BR 10355</strain>
    </source>
</reference>
<dbReference type="InterPro" id="IPR029058">
    <property type="entry name" value="AB_hydrolase_fold"/>
</dbReference>
<feature type="domain" description="Alpha/beta hydrolase fold-3" evidence="4">
    <location>
        <begin position="478"/>
        <end position="676"/>
    </location>
</feature>
<dbReference type="GO" id="GO:0071949">
    <property type="term" value="F:FAD binding"/>
    <property type="evidence" value="ECO:0007669"/>
    <property type="project" value="InterPro"/>
</dbReference>
<organism evidence="5 6">
    <name type="scientific">Bradyrhizobium macuxiense</name>
    <dbReference type="NCBI Taxonomy" id="1755647"/>
    <lineage>
        <taxon>Bacteria</taxon>
        <taxon>Pseudomonadati</taxon>
        <taxon>Pseudomonadota</taxon>
        <taxon>Alphaproteobacteria</taxon>
        <taxon>Hyphomicrobiales</taxon>
        <taxon>Nitrobacteraceae</taxon>
        <taxon>Bradyrhizobium</taxon>
    </lineage>
</organism>
<dbReference type="Proteomes" id="UP000321304">
    <property type="component" value="Unassembled WGS sequence"/>
</dbReference>
<evidence type="ECO:0000313" key="6">
    <source>
        <dbReference type="Proteomes" id="UP000321304"/>
    </source>
</evidence>
<name>A0A560KX75_9BRAD</name>
<evidence type="ECO:0000256" key="2">
    <source>
        <dbReference type="ARBA" id="ARBA00023033"/>
    </source>
</evidence>
<keyword evidence="1" id="KW-0560">Oxidoreductase</keyword>
<dbReference type="PANTHER" id="PTHR13789">
    <property type="entry name" value="MONOOXYGENASE"/>
    <property type="match status" value="1"/>
</dbReference>
<dbReference type="InterPro" id="IPR050493">
    <property type="entry name" value="FAD-dep_Monooxygenase_BioMet"/>
</dbReference>